<keyword evidence="3" id="KW-1185">Reference proteome</keyword>
<feature type="region of interest" description="Disordered" evidence="1">
    <location>
        <begin position="1"/>
        <end position="133"/>
    </location>
</feature>
<name>A0A0F4YZL8_RASE3</name>
<feature type="region of interest" description="Disordered" evidence="1">
    <location>
        <begin position="157"/>
        <end position="201"/>
    </location>
</feature>
<sequence length="331" mass="36991">MDLSSLEGPPLCDNRFSAPVDVPRVEIDESPRRSSHAIPSSLHDRGTTTTTTTIAAGSRRDSHMEEMESSVRTARGRENSRGTIDQPRSHSALSSTRSSEQQQTTLRPSRSHPSLPSSQSDSNNSPSGGNQSGYLRIIANDHLVWLEDEKVWIKLGSPAPSGNTRSQNSCSAGSSHSHTHSHTHTHSYYPANQNQNPTHPALLQYYDPYANEYEDPDDLPPSYESHGFVQTRTGQPVAAHESRWMAVAERVGRAFARSAGIFDSFNYVHVQYKSQMTGKKELRKIRDYERLPFFSVVNFFDDTTTNKAHFINIPFLAASDKVDIYQIMLIT</sequence>
<feature type="compositionally biased region" description="Polar residues" evidence="1">
    <location>
        <begin position="160"/>
        <end position="173"/>
    </location>
</feature>
<reference evidence="2 3" key="1">
    <citation type="submission" date="2015-04" db="EMBL/GenBank/DDBJ databases">
        <authorList>
            <person name="Heijne W.H."/>
            <person name="Fedorova N.D."/>
            <person name="Nierman W.C."/>
            <person name="Vollebregt A.W."/>
            <person name="Zhao Z."/>
            <person name="Wu L."/>
            <person name="Kumar M."/>
            <person name="Stam H."/>
            <person name="van den Berg M.A."/>
            <person name="Pel H.J."/>
        </authorList>
    </citation>
    <scope>NUCLEOTIDE SEQUENCE [LARGE SCALE GENOMIC DNA]</scope>
    <source>
        <strain evidence="2 3">CBS 393.64</strain>
    </source>
</reference>
<gene>
    <name evidence="2" type="ORF">T310_2399</name>
</gene>
<organism evidence="2 3">
    <name type="scientific">Rasamsonia emersonii (strain ATCC 16479 / CBS 393.64 / IMI 116815)</name>
    <dbReference type="NCBI Taxonomy" id="1408163"/>
    <lineage>
        <taxon>Eukaryota</taxon>
        <taxon>Fungi</taxon>
        <taxon>Dikarya</taxon>
        <taxon>Ascomycota</taxon>
        <taxon>Pezizomycotina</taxon>
        <taxon>Eurotiomycetes</taxon>
        <taxon>Eurotiomycetidae</taxon>
        <taxon>Eurotiales</taxon>
        <taxon>Trichocomaceae</taxon>
        <taxon>Rasamsonia</taxon>
    </lineage>
</organism>
<evidence type="ECO:0000313" key="2">
    <source>
        <dbReference type="EMBL" id="KKA23560.1"/>
    </source>
</evidence>
<evidence type="ECO:0000256" key="1">
    <source>
        <dbReference type="SAM" id="MobiDB-lite"/>
    </source>
</evidence>
<dbReference type="OrthoDB" id="4349176at2759"/>
<comment type="caution">
    <text evidence="2">The sequence shown here is derived from an EMBL/GenBank/DDBJ whole genome shotgun (WGS) entry which is preliminary data.</text>
</comment>
<dbReference type="AlphaFoldDB" id="A0A0F4YZL8"/>
<dbReference type="GeneID" id="25314750"/>
<evidence type="ECO:0000313" key="3">
    <source>
        <dbReference type="Proteomes" id="UP000053958"/>
    </source>
</evidence>
<dbReference type="RefSeq" id="XP_013330172.1">
    <property type="nucleotide sequence ID" value="XM_013474718.1"/>
</dbReference>
<dbReference type="EMBL" id="LASV01000096">
    <property type="protein sequence ID" value="KKA23560.1"/>
    <property type="molecule type" value="Genomic_DNA"/>
</dbReference>
<proteinExistence type="predicted"/>
<protein>
    <submittedName>
        <fullName evidence="2">Uncharacterized protein</fullName>
    </submittedName>
</protein>
<accession>A0A0F4YZL8</accession>
<dbReference type="Proteomes" id="UP000053958">
    <property type="component" value="Unassembled WGS sequence"/>
</dbReference>
<feature type="compositionally biased region" description="Basic and acidic residues" evidence="1">
    <location>
        <begin position="23"/>
        <end position="32"/>
    </location>
</feature>
<feature type="compositionally biased region" description="Low complexity" evidence="1">
    <location>
        <begin position="89"/>
        <end position="133"/>
    </location>
</feature>